<feature type="transmembrane region" description="Helical" evidence="7">
    <location>
        <begin position="177"/>
        <end position="200"/>
    </location>
</feature>
<evidence type="ECO:0000313" key="10">
    <source>
        <dbReference type="EMBL" id="RKN24495.1"/>
    </source>
</evidence>
<protein>
    <recommendedName>
        <fullName evidence="8">Type II secretion system protein GspF domain-containing protein</fullName>
    </recommendedName>
</protein>
<dbReference type="Pfam" id="PF00482">
    <property type="entry name" value="T2SSF"/>
    <property type="match status" value="1"/>
</dbReference>
<dbReference type="AlphaFoldDB" id="A0A3A9WCZ1"/>
<evidence type="ECO:0000256" key="4">
    <source>
        <dbReference type="ARBA" id="ARBA00022989"/>
    </source>
</evidence>
<dbReference type="Proteomes" id="UP000268652">
    <property type="component" value="Unassembled WGS sequence"/>
</dbReference>
<dbReference type="OrthoDB" id="3267562at2"/>
<keyword evidence="5 7" id="KW-0472">Membrane</keyword>
<keyword evidence="2" id="KW-1003">Cell membrane</keyword>
<dbReference type="Proteomes" id="UP000275024">
    <property type="component" value="Unassembled WGS sequence"/>
</dbReference>
<accession>A0A3A9WCZ1</accession>
<evidence type="ECO:0000256" key="3">
    <source>
        <dbReference type="ARBA" id="ARBA00022692"/>
    </source>
</evidence>
<comment type="caution">
    <text evidence="9">The sequence shown here is derived from an EMBL/GenBank/DDBJ whole genome shotgun (WGS) entry which is preliminary data.</text>
</comment>
<evidence type="ECO:0000256" key="5">
    <source>
        <dbReference type="ARBA" id="ARBA00023136"/>
    </source>
</evidence>
<evidence type="ECO:0000256" key="2">
    <source>
        <dbReference type="ARBA" id="ARBA00022475"/>
    </source>
</evidence>
<keyword evidence="4 7" id="KW-1133">Transmembrane helix</keyword>
<organism evidence="9 12">
    <name type="scientific">Streptomyces radicis</name>
    <dbReference type="NCBI Taxonomy" id="1750517"/>
    <lineage>
        <taxon>Bacteria</taxon>
        <taxon>Bacillati</taxon>
        <taxon>Actinomycetota</taxon>
        <taxon>Actinomycetes</taxon>
        <taxon>Kitasatosporales</taxon>
        <taxon>Streptomycetaceae</taxon>
        <taxon>Streptomyces</taxon>
    </lineage>
</organism>
<comment type="subcellular location">
    <subcellularLocation>
        <location evidence="1">Cell membrane</location>
        <topology evidence="1">Multi-pass membrane protein</topology>
    </subcellularLocation>
</comment>
<keyword evidence="3 7" id="KW-0812">Transmembrane</keyword>
<dbReference type="EMBL" id="RBDY01000006">
    <property type="protein sequence ID" value="RKN24495.1"/>
    <property type="molecule type" value="Genomic_DNA"/>
</dbReference>
<dbReference type="InterPro" id="IPR018076">
    <property type="entry name" value="T2SS_GspF_dom"/>
</dbReference>
<sequence length="204" mass="20549">MTASALAALAAVTALVVLALRRRGRGSSTERSAGPPVHRPGERPSGVRALLARVRGRGRVAEDPGLPLATELLAACLAAGATPGAAAEAVGFSLGGSVGERLRWAASELRLGGDPAVVWGRFGVLPGAGGLARRLELAGTSGAPTAAAVAAEAAETRARRRRAAQTRARRAAIHVTGPLGLCFLPAFLLIGVAPVVIGLAEELL</sequence>
<evidence type="ECO:0000259" key="8">
    <source>
        <dbReference type="Pfam" id="PF00482"/>
    </source>
</evidence>
<keyword evidence="11" id="KW-1185">Reference proteome</keyword>
<proteinExistence type="predicted"/>
<name>A0A3A9WCZ1_9ACTN</name>
<dbReference type="EMBL" id="RBDX01000006">
    <property type="protein sequence ID" value="RKN10153.1"/>
    <property type="molecule type" value="Genomic_DNA"/>
</dbReference>
<dbReference type="PANTHER" id="PTHR35007">
    <property type="entry name" value="INTEGRAL MEMBRANE PROTEIN-RELATED"/>
    <property type="match status" value="1"/>
</dbReference>
<gene>
    <name evidence="10" type="ORF">D7318_11550</name>
    <name evidence="9" type="ORF">D7319_10370</name>
</gene>
<feature type="region of interest" description="Disordered" evidence="6">
    <location>
        <begin position="26"/>
        <end position="45"/>
    </location>
</feature>
<evidence type="ECO:0000313" key="11">
    <source>
        <dbReference type="Proteomes" id="UP000268652"/>
    </source>
</evidence>
<evidence type="ECO:0000313" key="9">
    <source>
        <dbReference type="EMBL" id="RKN10153.1"/>
    </source>
</evidence>
<evidence type="ECO:0000256" key="6">
    <source>
        <dbReference type="SAM" id="MobiDB-lite"/>
    </source>
</evidence>
<evidence type="ECO:0000256" key="1">
    <source>
        <dbReference type="ARBA" id="ARBA00004651"/>
    </source>
</evidence>
<evidence type="ECO:0000313" key="12">
    <source>
        <dbReference type="Proteomes" id="UP000275024"/>
    </source>
</evidence>
<dbReference type="PANTHER" id="PTHR35007:SF3">
    <property type="entry name" value="POSSIBLE CONSERVED ALANINE RICH MEMBRANE PROTEIN"/>
    <property type="match status" value="1"/>
</dbReference>
<dbReference type="RefSeq" id="WP_120696831.1">
    <property type="nucleotide sequence ID" value="NZ_RBDX01000006.1"/>
</dbReference>
<reference evidence="11 12" key="1">
    <citation type="submission" date="2018-09" db="EMBL/GenBank/DDBJ databases">
        <title>Streptomyces sp. nov. DS1-2, an endophytic actinomycete isolated from roots of Dendrobium scabrilingue.</title>
        <authorList>
            <person name="Kuncharoen N."/>
            <person name="Kudo T."/>
            <person name="Ohkuma M."/>
            <person name="Yuki M."/>
            <person name="Tanasupawat S."/>
        </authorList>
    </citation>
    <scope>NUCLEOTIDE SEQUENCE [LARGE SCALE GENOMIC DNA]</scope>
    <source>
        <strain evidence="9 12">AZ1-7</strain>
        <strain evidence="10 11">DS1-2</strain>
    </source>
</reference>
<evidence type="ECO:0000256" key="7">
    <source>
        <dbReference type="SAM" id="Phobius"/>
    </source>
</evidence>
<feature type="domain" description="Type II secretion system protein GspF" evidence="8">
    <location>
        <begin position="70"/>
        <end position="192"/>
    </location>
</feature>
<dbReference type="GO" id="GO:0005886">
    <property type="term" value="C:plasma membrane"/>
    <property type="evidence" value="ECO:0007669"/>
    <property type="project" value="UniProtKB-SubCell"/>
</dbReference>